<evidence type="ECO:0008006" key="4">
    <source>
        <dbReference type="Google" id="ProtNLM"/>
    </source>
</evidence>
<evidence type="ECO:0000313" key="2">
    <source>
        <dbReference type="EMBL" id="MDH6181130.1"/>
    </source>
</evidence>
<keyword evidence="1" id="KW-0472">Membrane</keyword>
<organism evidence="2 3">
    <name type="scientific">Antiquaquibacter oligotrophicus</name>
    <dbReference type="NCBI Taxonomy" id="2880260"/>
    <lineage>
        <taxon>Bacteria</taxon>
        <taxon>Bacillati</taxon>
        <taxon>Actinomycetota</taxon>
        <taxon>Actinomycetes</taxon>
        <taxon>Micrococcales</taxon>
        <taxon>Microbacteriaceae</taxon>
        <taxon>Antiquaquibacter</taxon>
    </lineage>
</organism>
<keyword evidence="1" id="KW-0812">Transmembrane</keyword>
<evidence type="ECO:0000313" key="3">
    <source>
        <dbReference type="Proteomes" id="UP001160142"/>
    </source>
</evidence>
<name>A0ABT6KMB2_9MICO</name>
<keyword evidence="3" id="KW-1185">Reference proteome</keyword>
<dbReference type="EMBL" id="JARXVQ010000001">
    <property type="protein sequence ID" value="MDH6181130.1"/>
    <property type="molecule type" value="Genomic_DNA"/>
</dbReference>
<dbReference type="RefSeq" id="WP_322133451.1">
    <property type="nucleotide sequence ID" value="NZ_CP085036.1"/>
</dbReference>
<accession>A0ABT6KMB2</accession>
<feature type="transmembrane region" description="Helical" evidence="1">
    <location>
        <begin position="59"/>
        <end position="80"/>
    </location>
</feature>
<keyword evidence="1" id="KW-1133">Transmembrane helix</keyword>
<reference evidence="2 3" key="1">
    <citation type="submission" date="2023-04" db="EMBL/GenBank/DDBJ databases">
        <title>Genome Encyclopedia of Bacteria and Archaea VI: Functional Genomics of Type Strains.</title>
        <authorList>
            <person name="Whitman W."/>
        </authorList>
    </citation>
    <scope>NUCLEOTIDE SEQUENCE [LARGE SCALE GENOMIC DNA]</scope>
    <source>
        <strain evidence="2 3">SG_E_30_P1</strain>
    </source>
</reference>
<dbReference type="Proteomes" id="UP001160142">
    <property type="component" value="Unassembled WGS sequence"/>
</dbReference>
<proteinExistence type="predicted"/>
<comment type="caution">
    <text evidence="2">The sequence shown here is derived from an EMBL/GenBank/DDBJ whole genome shotgun (WGS) entry which is preliminary data.</text>
</comment>
<protein>
    <recommendedName>
        <fullName evidence="4">HlyD family secretion protein</fullName>
    </recommendedName>
</protein>
<sequence length="130" mass="13962">MTDIQPGAPLGGPEQVLVSFGDIVVSRSWVVTPGGNAPLRGAQFLLTDSSRTETRTPTWAIVLAILGAFFFLLGLFFLLVKETVTSGFVQVTVIGERLTHTVAIPVTHHAAVVDVYNRVNYARQLVAAAE</sequence>
<gene>
    <name evidence="2" type="ORF">M2152_001312</name>
</gene>
<evidence type="ECO:0000256" key="1">
    <source>
        <dbReference type="SAM" id="Phobius"/>
    </source>
</evidence>